<proteinExistence type="predicted"/>
<dbReference type="Pfam" id="PF04383">
    <property type="entry name" value="KilA-N"/>
    <property type="match status" value="1"/>
</dbReference>
<evidence type="ECO:0000259" key="8">
    <source>
        <dbReference type="PROSITE" id="PS51299"/>
    </source>
</evidence>
<organism evidence="9 10">
    <name type="scientific">Saccharomycodes ludwigii</name>
    <dbReference type="NCBI Taxonomy" id="36035"/>
    <lineage>
        <taxon>Eukaryota</taxon>
        <taxon>Fungi</taxon>
        <taxon>Dikarya</taxon>
        <taxon>Ascomycota</taxon>
        <taxon>Saccharomycotina</taxon>
        <taxon>Saccharomycetes</taxon>
        <taxon>Saccharomycodales</taxon>
        <taxon>Saccharomycodaceae</taxon>
        <taxon>Saccharomycodes</taxon>
    </lineage>
</organism>
<feature type="region of interest" description="Disordered" evidence="7">
    <location>
        <begin position="1"/>
        <end position="21"/>
    </location>
</feature>
<dbReference type="SUPFAM" id="SSF48403">
    <property type="entry name" value="Ankyrin repeat"/>
    <property type="match status" value="1"/>
</dbReference>
<dbReference type="InterPro" id="IPR036770">
    <property type="entry name" value="Ankyrin_rpt-contain_sf"/>
</dbReference>
<evidence type="ECO:0000256" key="5">
    <source>
        <dbReference type="ARBA" id="ARBA00073969"/>
    </source>
</evidence>
<feature type="compositionally biased region" description="Low complexity" evidence="7">
    <location>
        <begin position="149"/>
        <end position="160"/>
    </location>
</feature>
<feature type="domain" description="HTH APSES-type" evidence="8">
    <location>
        <begin position="32"/>
        <end position="138"/>
    </location>
</feature>
<dbReference type="GO" id="GO:0033309">
    <property type="term" value="C:SBF transcription complex"/>
    <property type="evidence" value="ECO:0007669"/>
    <property type="project" value="TreeGrafter"/>
</dbReference>
<dbReference type="InterPro" id="IPR018004">
    <property type="entry name" value="KilA/APSES_HTH"/>
</dbReference>
<dbReference type="Pfam" id="PF00023">
    <property type="entry name" value="Ank"/>
    <property type="match status" value="1"/>
</dbReference>
<dbReference type="InterPro" id="IPR036887">
    <property type="entry name" value="HTH_APSES_sf"/>
</dbReference>
<feature type="compositionally biased region" description="Polar residues" evidence="7">
    <location>
        <begin position="400"/>
        <end position="417"/>
    </location>
</feature>
<keyword evidence="2 6" id="KW-0040">ANK repeat</keyword>
<dbReference type="Gene3D" id="3.10.260.10">
    <property type="entry name" value="Transcription regulator HTH, APSES-type DNA-binding domain"/>
    <property type="match status" value="1"/>
</dbReference>
<evidence type="ECO:0000313" key="10">
    <source>
        <dbReference type="Proteomes" id="UP000262825"/>
    </source>
</evidence>
<dbReference type="GO" id="GO:0003677">
    <property type="term" value="F:DNA binding"/>
    <property type="evidence" value="ECO:0007669"/>
    <property type="project" value="UniProtKB-KW"/>
</dbReference>
<protein>
    <recommendedName>
        <fullName evidence="5">Transcription factor MBP1</fullName>
    </recommendedName>
</protein>
<dbReference type="VEuPathDB" id="FungiDB:SCODWIG_03877"/>
<dbReference type="InterPro" id="IPR003163">
    <property type="entry name" value="Tscrpt_reg_HTH_APSES-type"/>
</dbReference>
<dbReference type="GO" id="GO:0030907">
    <property type="term" value="C:MBF transcription complex"/>
    <property type="evidence" value="ECO:0007669"/>
    <property type="project" value="TreeGrafter"/>
</dbReference>
<evidence type="ECO:0000256" key="2">
    <source>
        <dbReference type="ARBA" id="ARBA00023043"/>
    </source>
</evidence>
<dbReference type="SMART" id="SM00248">
    <property type="entry name" value="ANK"/>
    <property type="match status" value="3"/>
</dbReference>
<dbReference type="FunFam" id="3.10.260.10:FF:000004">
    <property type="entry name" value="Transcription factor MBP1"/>
    <property type="match status" value="1"/>
</dbReference>
<dbReference type="PROSITE" id="PS51299">
    <property type="entry name" value="HTH_APSES"/>
    <property type="match status" value="1"/>
</dbReference>
<feature type="compositionally biased region" description="Polar residues" evidence="7">
    <location>
        <begin position="263"/>
        <end position="282"/>
    </location>
</feature>
<dbReference type="Proteomes" id="UP000262825">
    <property type="component" value="Unassembled WGS sequence"/>
</dbReference>
<gene>
    <name evidence="9" type="ORF">SCODWIG_03877</name>
</gene>
<feature type="region of interest" description="Disordered" evidence="7">
    <location>
        <begin position="390"/>
        <end position="420"/>
    </location>
</feature>
<feature type="region of interest" description="Disordered" evidence="7">
    <location>
        <begin position="191"/>
        <end position="291"/>
    </location>
</feature>
<evidence type="ECO:0000256" key="3">
    <source>
        <dbReference type="ARBA" id="ARBA00023125"/>
    </source>
</evidence>
<accession>A0A376BBP9</accession>
<keyword evidence="1" id="KW-0677">Repeat</keyword>
<feature type="compositionally biased region" description="Polar residues" evidence="7">
    <location>
        <begin position="230"/>
        <end position="250"/>
    </location>
</feature>
<dbReference type="GO" id="GO:0001228">
    <property type="term" value="F:DNA-binding transcription activator activity, RNA polymerase II-specific"/>
    <property type="evidence" value="ECO:0007669"/>
    <property type="project" value="UniProtKB-ARBA"/>
</dbReference>
<evidence type="ECO:0000313" key="9">
    <source>
        <dbReference type="EMBL" id="SSD62115.1"/>
    </source>
</evidence>
<keyword evidence="3" id="KW-0238">DNA-binding</keyword>
<dbReference type="PROSITE" id="PS50297">
    <property type="entry name" value="ANK_REP_REGION"/>
    <property type="match status" value="1"/>
</dbReference>
<feature type="repeat" description="ANK" evidence="6">
    <location>
        <begin position="619"/>
        <end position="643"/>
    </location>
</feature>
<name>A0A376BBP9_9ASCO</name>
<feature type="region of interest" description="Disordered" evidence="7">
    <location>
        <begin position="131"/>
        <end position="176"/>
    </location>
</feature>
<sequence>MSSTMATAPSRPLPPINTNSNIMNENIENTQIYSAKYSGVEVFELLHSTGSIMKRKADNWVNATHILKAANFPKAKRTRILEKEVINDIHEKVQGGFGKYQGTWIPLHLAEKLAAKFNVHDELKPLFDFVQKEGTAPPPPAPKHHHATKNSNGRNSGNSSDNTKKRGKSGASTSINNGAIKKAKLLNNDNGGISSNNSSTASLVNNNNTNGTKNSNSTSDSGSTTPTPGILTSNTKTGNDNDNGSNQAPIKQTKRRGRPPLNRNVSKSLTNGISGKGNNTKDSNNKLKKPINLLRRSKTDMSSLLNASNSLQQVQDDSTSSTASNILSQFQLPPLIRNNSGINKNNTIISNSNIGRDLPITITPGQSSLNGMIHASFNTKFTPLDIDDGLSSDIEPVTPTKPNKISNTDDNNGNPSLLESYGTENIHDDAKVNMSPGTTFQLSDPYLNQIIMHLIYSTPIPSCLNGISGTVDKQNDSSDVGSRDRKDMCQIFNVINDPIDSEGNTVFHWACAMGNYEVVYKLITNCQCNIHVLNKLGENGLFRSVMFHNSYTNRTFPSILQILANQQIKSRNNKGESIFHYIVRRKSSTPSAVYHLSTIIELIDYEIVKELCNYQDYFSGNSPLHLAAMNKDQDFLEILCSVGDRKSTRLNSSHTVVSRMPSSA</sequence>
<evidence type="ECO:0000256" key="1">
    <source>
        <dbReference type="ARBA" id="ARBA00022737"/>
    </source>
</evidence>
<dbReference type="Pfam" id="PF13606">
    <property type="entry name" value="Ank_3"/>
    <property type="match status" value="1"/>
</dbReference>
<evidence type="ECO:0000256" key="7">
    <source>
        <dbReference type="SAM" id="MobiDB-lite"/>
    </source>
</evidence>
<evidence type="ECO:0000256" key="4">
    <source>
        <dbReference type="ARBA" id="ARBA00054211"/>
    </source>
</evidence>
<dbReference type="EMBL" id="UFAJ01001155">
    <property type="protein sequence ID" value="SSD62115.1"/>
    <property type="molecule type" value="Genomic_DNA"/>
</dbReference>
<dbReference type="InterPro" id="IPR051642">
    <property type="entry name" value="SWI6-like"/>
</dbReference>
<dbReference type="Gene3D" id="1.25.40.20">
    <property type="entry name" value="Ankyrin repeat-containing domain"/>
    <property type="match status" value="1"/>
</dbReference>
<keyword evidence="10" id="KW-1185">Reference proteome</keyword>
<dbReference type="AlphaFoldDB" id="A0A376BBP9"/>
<feature type="compositionally biased region" description="Low complexity" evidence="7">
    <location>
        <begin position="191"/>
        <end position="227"/>
    </location>
</feature>
<dbReference type="SUPFAM" id="SSF54616">
    <property type="entry name" value="DNA-binding domain of Mlu1-box binding protein MBP1"/>
    <property type="match status" value="1"/>
</dbReference>
<dbReference type="InterPro" id="IPR002110">
    <property type="entry name" value="Ankyrin_rpt"/>
</dbReference>
<dbReference type="PANTHER" id="PTHR43828:SF15">
    <property type="entry name" value="TRANSCRIPTION FACTOR MBP1"/>
    <property type="match status" value="1"/>
</dbReference>
<comment type="function">
    <text evidence="4">Binds to MCB elements (Mlu I cell cycle box) found in the promoter of most DNA synthesis genes. Transcriptional activation by MBF has an important role in the transition from G1 to S phase. It may have a dual role in that it behaves as an activator of transcription at the G1-S boundary and as a repressor during other stages of the cell cycle.</text>
</comment>
<dbReference type="PROSITE" id="PS50088">
    <property type="entry name" value="ANK_REPEAT"/>
    <property type="match status" value="1"/>
</dbReference>
<evidence type="ECO:0000256" key="6">
    <source>
        <dbReference type="PROSITE-ProRule" id="PRU00023"/>
    </source>
</evidence>
<dbReference type="PANTHER" id="PTHR43828">
    <property type="entry name" value="ASPARAGINASE"/>
    <property type="match status" value="1"/>
</dbReference>
<dbReference type="SMART" id="SM01252">
    <property type="entry name" value="KilA-N"/>
    <property type="match status" value="1"/>
</dbReference>
<reference evidence="10" key="1">
    <citation type="submission" date="2018-06" db="EMBL/GenBank/DDBJ databases">
        <authorList>
            <person name="Guldener U."/>
        </authorList>
    </citation>
    <scope>NUCLEOTIDE SEQUENCE [LARGE SCALE GENOMIC DNA]</scope>
    <source>
        <strain evidence="10">UTAD17</strain>
    </source>
</reference>